<feature type="region of interest" description="Disordered" evidence="5">
    <location>
        <begin position="110"/>
        <end position="135"/>
    </location>
</feature>
<dbReference type="GO" id="GO:0008887">
    <property type="term" value="F:glycerate kinase activity"/>
    <property type="evidence" value="ECO:0007669"/>
    <property type="project" value="UniProtKB-UniRule"/>
</dbReference>
<organism evidence="6 7">
    <name type="scientific">Alloscardovia macacae</name>
    <dbReference type="NCBI Taxonomy" id="1160091"/>
    <lineage>
        <taxon>Bacteria</taxon>
        <taxon>Bacillati</taxon>
        <taxon>Actinomycetota</taxon>
        <taxon>Actinomycetes</taxon>
        <taxon>Bifidobacteriales</taxon>
        <taxon>Bifidobacteriaceae</taxon>
        <taxon>Alloscardovia</taxon>
    </lineage>
</organism>
<reference evidence="6 7" key="1">
    <citation type="journal article" date="2017" name="BMC Genomics">
        <title>Comparative genomic and phylogenomic analyses of the Bifidobacteriaceae family.</title>
        <authorList>
            <person name="Lugli G.A."/>
            <person name="Milani C."/>
            <person name="Turroni F."/>
            <person name="Duranti S."/>
            <person name="Mancabelli L."/>
            <person name="Mangifesta M."/>
            <person name="Ferrario C."/>
            <person name="Modesto M."/>
            <person name="Mattarelli P."/>
            <person name="Jiri K."/>
            <person name="van Sinderen D."/>
            <person name="Ventura M."/>
        </authorList>
    </citation>
    <scope>NUCLEOTIDE SEQUENCE [LARGE SCALE GENOMIC DNA]</scope>
    <source>
        <strain evidence="6 7">DSM 24762</strain>
    </source>
</reference>
<sequence>MGEDSAQGQNVQHSHTDSTASGTNRPRTVLVASDSFKGSASSAHVAELLEQGVHRVLPDALVKTYSIADGGEGTVDAVVRATGCEVRTVQVQGPLGEPVEVQYALLAGEADGSDASDDTPKRAQNDAPNDVPNDTPKTAVLEMAQSSGITLIEQTPENALHADTYGVGQAILDALDQGATRIFVGLGGSATSDGGMGMARALGVRFLDAQGDDVPRGLAGLQTLASVDVSGLDPRVAHTEFVALTDVNNPLTGACGAVQMYGAQKGLDMSRAEEYDGWMRAYAAKVAAYGADGAHDVSREPGAGAAGGLGAGLLAFCSARVLSGIDAVLDLIALDEALDGVDFVITGEGRMDAQSARGKAPVGVASRARARGIPVVAVVGARAEDLGEVYDEGIDLVIPLPTRPMTLAESMASVDTTLPLAAETATRAFLFGRA</sequence>
<dbReference type="SUPFAM" id="SSF110738">
    <property type="entry name" value="Glycerate kinase I"/>
    <property type="match status" value="1"/>
</dbReference>
<evidence type="ECO:0000313" key="7">
    <source>
        <dbReference type="Proteomes" id="UP000243657"/>
    </source>
</evidence>
<feature type="compositionally biased region" description="Polar residues" evidence="5">
    <location>
        <begin position="1"/>
        <end position="26"/>
    </location>
</feature>
<evidence type="ECO:0000256" key="1">
    <source>
        <dbReference type="ARBA" id="ARBA00006284"/>
    </source>
</evidence>
<dbReference type="PIRSF" id="PIRSF006078">
    <property type="entry name" value="GlxK"/>
    <property type="match status" value="1"/>
</dbReference>
<keyword evidence="7" id="KW-1185">Reference proteome</keyword>
<dbReference type="NCBIfam" id="TIGR00045">
    <property type="entry name" value="glycerate kinase"/>
    <property type="match status" value="1"/>
</dbReference>
<dbReference type="Proteomes" id="UP000243657">
    <property type="component" value="Unassembled WGS sequence"/>
</dbReference>
<proteinExistence type="inferred from homology"/>
<dbReference type="InterPro" id="IPR036129">
    <property type="entry name" value="Glycerate_kinase_sf"/>
</dbReference>
<keyword evidence="2 4" id="KW-0808">Transferase</keyword>
<dbReference type="RefSeq" id="WP_094726902.1">
    <property type="nucleotide sequence ID" value="NZ_JBHLWS010000009.1"/>
</dbReference>
<dbReference type="InterPro" id="IPR018197">
    <property type="entry name" value="Glycerate_kinase_RE-like"/>
</dbReference>
<dbReference type="PANTHER" id="PTHR21599">
    <property type="entry name" value="GLYCERATE KINASE"/>
    <property type="match status" value="1"/>
</dbReference>
<dbReference type="PANTHER" id="PTHR21599:SF0">
    <property type="entry name" value="GLYCERATE KINASE"/>
    <property type="match status" value="1"/>
</dbReference>
<evidence type="ECO:0000256" key="3">
    <source>
        <dbReference type="ARBA" id="ARBA00022777"/>
    </source>
</evidence>
<evidence type="ECO:0000256" key="5">
    <source>
        <dbReference type="SAM" id="MobiDB-lite"/>
    </source>
</evidence>
<protein>
    <submittedName>
        <fullName evidence="6">Glycerate kinase</fullName>
    </submittedName>
</protein>
<comment type="similarity">
    <text evidence="1 4">Belongs to the glycerate kinase type-1 family.</text>
</comment>
<dbReference type="GO" id="GO:0031388">
    <property type="term" value="P:organic acid phosphorylation"/>
    <property type="evidence" value="ECO:0007669"/>
    <property type="project" value="UniProtKB-UniRule"/>
</dbReference>
<accession>A0A261F3K9</accession>
<name>A0A261F3K9_9BIFI</name>
<evidence type="ECO:0000256" key="4">
    <source>
        <dbReference type="PIRNR" id="PIRNR006078"/>
    </source>
</evidence>
<comment type="caution">
    <text evidence="6">The sequence shown here is derived from an EMBL/GenBank/DDBJ whole genome shotgun (WGS) entry which is preliminary data.</text>
</comment>
<dbReference type="Gene3D" id="3.40.50.10350">
    <property type="entry name" value="Glycerate kinase, domain 1"/>
    <property type="match status" value="1"/>
</dbReference>
<gene>
    <name evidence="6" type="ORF">ALMA_1282</name>
</gene>
<dbReference type="EMBL" id="MWWT01000008">
    <property type="protein sequence ID" value="OZG53717.1"/>
    <property type="molecule type" value="Genomic_DNA"/>
</dbReference>
<dbReference type="InterPro" id="IPR018193">
    <property type="entry name" value="Glyc_kinase_flavodox-like_fold"/>
</dbReference>
<dbReference type="InterPro" id="IPR004381">
    <property type="entry name" value="Glycerate_kinase"/>
</dbReference>
<dbReference type="Gene3D" id="3.90.1510.10">
    <property type="entry name" value="Glycerate kinase, domain 2"/>
    <property type="match status" value="1"/>
</dbReference>
<evidence type="ECO:0000313" key="6">
    <source>
        <dbReference type="EMBL" id="OZG53717.1"/>
    </source>
</evidence>
<evidence type="ECO:0000256" key="2">
    <source>
        <dbReference type="ARBA" id="ARBA00022679"/>
    </source>
</evidence>
<feature type="region of interest" description="Disordered" evidence="5">
    <location>
        <begin position="1"/>
        <end position="27"/>
    </location>
</feature>
<keyword evidence="3 4" id="KW-0418">Kinase</keyword>
<dbReference type="Pfam" id="PF02595">
    <property type="entry name" value="Gly_kinase"/>
    <property type="match status" value="1"/>
</dbReference>
<dbReference type="AlphaFoldDB" id="A0A261F3K9"/>